<dbReference type="SMART" id="SM00448">
    <property type="entry name" value="REC"/>
    <property type="match status" value="1"/>
</dbReference>
<evidence type="ECO:0000256" key="2">
    <source>
        <dbReference type="ARBA" id="ARBA00012438"/>
    </source>
</evidence>
<reference evidence="10" key="1">
    <citation type="journal article" date="2013" name="Proc. Natl. Acad. Sci. U.S.A.">
        <title>Improving the coverage of the cyanobacterial phylum using diversity-driven genome sequencing.</title>
        <authorList>
            <person name="Shih P.M."/>
            <person name="Wu D."/>
            <person name="Latifi A."/>
            <person name="Axen S.D."/>
            <person name="Fewer D.P."/>
            <person name="Talla E."/>
            <person name="Calteau A."/>
            <person name="Cai F."/>
            <person name="Tandeau de Marsac N."/>
            <person name="Rippka R."/>
            <person name="Herdman M."/>
            <person name="Sivonen K."/>
            <person name="Coursin T."/>
            <person name="Laurent T."/>
            <person name="Goodwin L."/>
            <person name="Nolan M."/>
            <person name="Davenport K.W."/>
            <person name="Han C.S."/>
            <person name="Rubin E.M."/>
            <person name="Eisen J.A."/>
            <person name="Woyke T."/>
            <person name="Gugger M."/>
            <person name="Kerfeld C.A."/>
        </authorList>
    </citation>
    <scope>NUCLEOTIDE SEQUENCE [LARGE SCALE GENOMIC DNA]</scope>
    <source>
        <strain evidence="10">ATCC 27899 / PCC 7122</strain>
    </source>
</reference>
<dbReference type="STRING" id="272123.Anacy_1622"/>
<evidence type="ECO:0000259" key="8">
    <source>
        <dbReference type="PROSITE" id="PS50110"/>
    </source>
</evidence>
<dbReference type="EC" id="2.7.13.3" evidence="2"/>
<feature type="domain" description="Response regulatory" evidence="8">
    <location>
        <begin position="40"/>
        <end position="156"/>
    </location>
</feature>
<evidence type="ECO:0000259" key="7">
    <source>
        <dbReference type="PROSITE" id="PS50109"/>
    </source>
</evidence>
<sequence>MVQAPDFFVGSIQNSQLSNFCFYLKKTMNMRPQNNAFIADILIVDDKLENIRFLSDFLSKENYQIRKAINGQAALMAVNSLLPDLILLDINMPGIGGYEVCKYLKNDPKTSSTPVIFLSAGNEVDDKVRAFEVGGIDYITKPFHLEEVLARVRTQLKIQNLQKDLISSNEKLQTMFLSLQNAQSELIQKENLINASRIAAGISHEINNPLSFILCNINPASEYSEQLINLIRLYQKSFPDATPQIKNFMAEIELDFLLPDFTRILHSIRTGAERIRSVIQALHIFYRLDKSGIKIFDIHENIDSTIVTLGYQFKIKDDLPNISIIKDYVDIPEFTGYVNLFNQAIINLLQNSIDALEAKINLNLDNSFQPTIWIHTHTTDNKIIISIKDNGIGVAAENRSSLFQPFFTTKLVGKKYGLGLFTTYQIINDLHQGNLIYHNCPEGGSEFVIELPISKL</sequence>
<dbReference type="Proteomes" id="UP000010474">
    <property type="component" value="Chromosome"/>
</dbReference>
<dbReference type="Gene3D" id="1.10.287.130">
    <property type="match status" value="1"/>
</dbReference>
<evidence type="ECO:0000256" key="1">
    <source>
        <dbReference type="ARBA" id="ARBA00000085"/>
    </source>
</evidence>
<dbReference type="InterPro" id="IPR011006">
    <property type="entry name" value="CheY-like_superfamily"/>
</dbReference>
<dbReference type="PRINTS" id="PR00344">
    <property type="entry name" value="BCTRLSENSOR"/>
</dbReference>
<feature type="domain" description="Histidine kinase" evidence="7">
    <location>
        <begin position="201"/>
        <end position="455"/>
    </location>
</feature>
<accession>K9ZEG2</accession>
<evidence type="ECO:0000256" key="4">
    <source>
        <dbReference type="ARBA" id="ARBA00022777"/>
    </source>
</evidence>
<dbReference type="SMART" id="SM00387">
    <property type="entry name" value="HATPase_c"/>
    <property type="match status" value="1"/>
</dbReference>
<keyword evidence="4 9" id="KW-0418">Kinase</keyword>
<dbReference type="InterPro" id="IPR003661">
    <property type="entry name" value="HisK_dim/P_dom"/>
</dbReference>
<dbReference type="Pfam" id="PF00072">
    <property type="entry name" value="Response_reg"/>
    <property type="match status" value="1"/>
</dbReference>
<dbReference type="KEGG" id="acy:Anacy_1622"/>
<name>K9ZEG2_ANACC</name>
<keyword evidence="4 9" id="KW-0808">Transferase</keyword>
<proteinExistence type="predicted"/>
<gene>
    <name evidence="9" type="ordered locus">Anacy_1622</name>
</gene>
<dbReference type="PANTHER" id="PTHR43547:SF2">
    <property type="entry name" value="HYBRID SIGNAL TRANSDUCTION HISTIDINE KINASE C"/>
    <property type="match status" value="1"/>
</dbReference>
<dbReference type="SUPFAM" id="SSF52172">
    <property type="entry name" value="CheY-like"/>
    <property type="match status" value="1"/>
</dbReference>
<dbReference type="InterPro" id="IPR003594">
    <property type="entry name" value="HATPase_dom"/>
</dbReference>
<evidence type="ECO:0000256" key="5">
    <source>
        <dbReference type="ARBA" id="ARBA00023012"/>
    </source>
</evidence>
<dbReference type="SUPFAM" id="SSF55874">
    <property type="entry name" value="ATPase domain of HSP90 chaperone/DNA topoisomerase II/histidine kinase"/>
    <property type="match status" value="1"/>
</dbReference>
<evidence type="ECO:0000313" key="9">
    <source>
        <dbReference type="EMBL" id="AFZ57124.1"/>
    </source>
</evidence>
<dbReference type="OrthoDB" id="569699at2"/>
<dbReference type="EMBL" id="CP003659">
    <property type="protein sequence ID" value="AFZ57124.1"/>
    <property type="molecule type" value="Genomic_DNA"/>
</dbReference>
<dbReference type="InterPro" id="IPR004358">
    <property type="entry name" value="Sig_transdc_His_kin-like_C"/>
</dbReference>
<dbReference type="PANTHER" id="PTHR43547">
    <property type="entry name" value="TWO-COMPONENT HISTIDINE KINASE"/>
    <property type="match status" value="1"/>
</dbReference>
<protein>
    <recommendedName>
        <fullName evidence="2">histidine kinase</fullName>
        <ecNumber evidence="2">2.7.13.3</ecNumber>
    </recommendedName>
</protein>
<dbReference type="InterPro" id="IPR036097">
    <property type="entry name" value="HisK_dim/P_sf"/>
</dbReference>
<dbReference type="PATRIC" id="fig|272123.3.peg.1772"/>
<keyword evidence="10" id="KW-1185">Reference proteome</keyword>
<dbReference type="PROSITE" id="PS50110">
    <property type="entry name" value="RESPONSE_REGULATORY"/>
    <property type="match status" value="1"/>
</dbReference>
<evidence type="ECO:0000313" key="10">
    <source>
        <dbReference type="Proteomes" id="UP000010474"/>
    </source>
</evidence>
<dbReference type="SMART" id="SM00388">
    <property type="entry name" value="HisKA"/>
    <property type="match status" value="1"/>
</dbReference>
<dbReference type="eggNOG" id="COG4191">
    <property type="taxonomic scope" value="Bacteria"/>
</dbReference>
<dbReference type="InterPro" id="IPR005467">
    <property type="entry name" value="His_kinase_dom"/>
</dbReference>
<dbReference type="SUPFAM" id="SSF47384">
    <property type="entry name" value="Homodimeric domain of signal transducing histidine kinase"/>
    <property type="match status" value="1"/>
</dbReference>
<feature type="modified residue" description="4-aspartylphosphate" evidence="6">
    <location>
        <position position="89"/>
    </location>
</feature>
<dbReference type="AlphaFoldDB" id="K9ZEG2"/>
<comment type="catalytic activity">
    <reaction evidence="1">
        <text>ATP + protein L-histidine = ADP + protein N-phospho-L-histidine.</text>
        <dbReference type="EC" id="2.7.13.3"/>
    </reaction>
</comment>
<dbReference type="Gene3D" id="3.40.50.2300">
    <property type="match status" value="1"/>
</dbReference>
<evidence type="ECO:0000256" key="3">
    <source>
        <dbReference type="ARBA" id="ARBA00022553"/>
    </source>
</evidence>
<dbReference type="Pfam" id="PF02518">
    <property type="entry name" value="HATPase_c"/>
    <property type="match status" value="1"/>
</dbReference>
<organism evidence="9 10">
    <name type="scientific">Anabaena cylindrica (strain ATCC 27899 / PCC 7122)</name>
    <dbReference type="NCBI Taxonomy" id="272123"/>
    <lineage>
        <taxon>Bacteria</taxon>
        <taxon>Bacillati</taxon>
        <taxon>Cyanobacteriota</taxon>
        <taxon>Cyanophyceae</taxon>
        <taxon>Nostocales</taxon>
        <taxon>Nostocaceae</taxon>
        <taxon>Anabaena</taxon>
    </lineage>
</organism>
<dbReference type="Gene3D" id="3.30.565.10">
    <property type="entry name" value="Histidine kinase-like ATPase, C-terminal domain"/>
    <property type="match status" value="1"/>
</dbReference>
<dbReference type="InterPro" id="IPR001789">
    <property type="entry name" value="Sig_transdc_resp-reg_receiver"/>
</dbReference>
<keyword evidence="5" id="KW-0902">Two-component regulatory system</keyword>
<dbReference type="HOGENOM" id="CLU_000445_114_72_3"/>
<keyword evidence="3 6" id="KW-0597">Phosphoprotein</keyword>
<dbReference type="GO" id="GO:0000155">
    <property type="term" value="F:phosphorelay sensor kinase activity"/>
    <property type="evidence" value="ECO:0007669"/>
    <property type="project" value="InterPro"/>
</dbReference>
<dbReference type="eggNOG" id="COG0745">
    <property type="taxonomic scope" value="Bacteria"/>
</dbReference>
<dbReference type="Gene3D" id="6.10.250.690">
    <property type="match status" value="1"/>
</dbReference>
<dbReference type="InterPro" id="IPR036890">
    <property type="entry name" value="HATPase_C_sf"/>
</dbReference>
<dbReference type="PROSITE" id="PS50109">
    <property type="entry name" value="HIS_KIN"/>
    <property type="match status" value="1"/>
</dbReference>
<evidence type="ECO:0000256" key="6">
    <source>
        <dbReference type="PROSITE-ProRule" id="PRU00169"/>
    </source>
</evidence>